<organism evidence="2 3">
    <name type="scientific">Lachnellula hyalina</name>
    <dbReference type="NCBI Taxonomy" id="1316788"/>
    <lineage>
        <taxon>Eukaryota</taxon>
        <taxon>Fungi</taxon>
        <taxon>Dikarya</taxon>
        <taxon>Ascomycota</taxon>
        <taxon>Pezizomycotina</taxon>
        <taxon>Leotiomycetes</taxon>
        <taxon>Helotiales</taxon>
        <taxon>Lachnaceae</taxon>
        <taxon>Lachnellula</taxon>
    </lineage>
</organism>
<dbReference type="AlphaFoldDB" id="A0A8H8QX48"/>
<protein>
    <recommendedName>
        <fullName evidence="4">Sexual development protein</fullName>
    </recommendedName>
</protein>
<dbReference type="RefSeq" id="XP_031002494.1">
    <property type="nucleotide sequence ID" value="XM_031152772.1"/>
</dbReference>
<feature type="signal peptide" evidence="1">
    <location>
        <begin position="1"/>
        <end position="22"/>
    </location>
</feature>
<keyword evidence="3" id="KW-1185">Reference proteome</keyword>
<dbReference type="Pfam" id="PF13668">
    <property type="entry name" value="Ferritin_2"/>
    <property type="match status" value="1"/>
</dbReference>
<comment type="caution">
    <text evidence="2">The sequence shown here is derived from an EMBL/GenBank/DDBJ whole genome shotgun (WGS) entry which is preliminary data.</text>
</comment>
<proteinExistence type="predicted"/>
<dbReference type="OrthoDB" id="5293813at2759"/>
<reference evidence="2 3" key="1">
    <citation type="submission" date="2018-05" db="EMBL/GenBank/DDBJ databases">
        <title>Genome sequencing and assembly of the regulated plant pathogen Lachnellula willkommii and related sister species for the development of diagnostic species identification markers.</title>
        <authorList>
            <person name="Giroux E."/>
            <person name="Bilodeau G."/>
        </authorList>
    </citation>
    <scope>NUCLEOTIDE SEQUENCE [LARGE SCALE GENOMIC DNA]</scope>
    <source>
        <strain evidence="2 3">CBS 185.66</strain>
    </source>
</reference>
<dbReference type="Proteomes" id="UP000431533">
    <property type="component" value="Unassembled WGS sequence"/>
</dbReference>
<feature type="chain" id="PRO_5034741169" description="Sexual development protein" evidence="1">
    <location>
        <begin position="23"/>
        <end position="365"/>
    </location>
</feature>
<evidence type="ECO:0008006" key="4">
    <source>
        <dbReference type="Google" id="ProtNLM"/>
    </source>
</evidence>
<dbReference type="EMBL" id="QGMH01000166">
    <property type="protein sequence ID" value="TVY23706.1"/>
    <property type="molecule type" value="Genomic_DNA"/>
</dbReference>
<sequence>MHLSFASVTLTGLSCLSVLASAIPTNFSFANNPTGEGFPKPNAQQLVAIEAQAHGSLPNGPSPSSVKNNTVTSLQLIAFNEIFETAFFTSLIQNITNNVTGYAVSNSTLRYASLEALVAIRAQEELHTLFANNSLTALGAKPVQTCEFMFPVATLPDAIALASKFTDIVLGTLPAIQLLLAMSNDSALIPGIGSVIGQEGEQNGAYRLFQNKIPSALPFLTAGTREFAFSALNQNFIVPGSCAVDYIDLPVFKPLTVVTNAIAARNQTLSFEFPMSNGSTTFNASSYSLAYVNQQNIPVIEPLQNITANQTSKTMKFNAAFPYNGTTFGNGLTYALVVNGSTTGLTSAADVAAITVYGPGLIEIN</sequence>
<accession>A0A8H8QX48</accession>
<evidence type="ECO:0000313" key="2">
    <source>
        <dbReference type="EMBL" id="TVY23706.1"/>
    </source>
</evidence>
<dbReference type="GeneID" id="41988045"/>
<evidence type="ECO:0000313" key="3">
    <source>
        <dbReference type="Proteomes" id="UP000431533"/>
    </source>
</evidence>
<evidence type="ECO:0000256" key="1">
    <source>
        <dbReference type="SAM" id="SignalP"/>
    </source>
</evidence>
<name>A0A8H8QX48_9HELO</name>
<keyword evidence="1" id="KW-0732">Signal</keyword>
<gene>
    <name evidence="2" type="ORF">LHYA1_G007847</name>
</gene>